<dbReference type="EMBL" id="JAYWMA010000011">
    <property type="protein sequence ID" value="MEX3529285.1"/>
    <property type="molecule type" value="Genomic_DNA"/>
</dbReference>
<protein>
    <recommendedName>
        <fullName evidence="3">Ankyrin repeat domain-containing protein</fullName>
    </recommendedName>
</protein>
<name>A0ABV3UX32_9CORY</name>
<keyword evidence="2" id="KW-1185">Reference proteome</keyword>
<proteinExistence type="predicted"/>
<sequence>MSSPTRTAKRGTFEEFRDVYDGVASGALLMNALTNRDADARADVAALLLDDGADASVVEYGQNALSVLIGAHRYVGARDGELFARLVVGGANVNYRERRGQLVIHLVAAARVESEDMRAPMYAALFRHPDLDLSKPVNPRNVEPTMLEWLEAFAAQRRPDRHRILAGYVEGNREARL</sequence>
<gene>
    <name evidence="1" type="ORF">VVR64_09490</name>
</gene>
<dbReference type="Gene3D" id="1.25.40.20">
    <property type="entry name" value="Ankyrin repeat-containing domain"/>
    <property type="match status" value="1"/>
</dbReference>
<comment type="caution">
    <text evidence="1">The sequence shown here is derived from an EMBL/GenBank/DDBJ whole genome shotgun (WGS) entry which is preliminary data.</text>
</comment>
<reference evidence="1 2" key="1">
    <citation type="journal article" date="2024" name="Fungal Genet. Biol.">
        <title>The porcine skin microbiome exhibits broad fungal antagonism.</title>
        <authorList>
            <person name="De La Cruz K.F."/>
            <person name="Townsend E.C."/>
            <person name="Alex Cheong J.Z."/>
            <person name="Salamzade R."/>
            <person name="Liu A."/>
            <person name="Sandstrom S."/>
            <person name="Davila E."/>
            <person name="Huang L."/>
            <person name="Xu K.H."/>
            <person name="Wu S.Y."/>
            <person name="Meudt J.J."/>
            <person name="Shanmuganayagam D."/>
            <person name="Gibson A.L.F."/>
            <person name="Kalan L.R."/>
        </authorList>
    </citation>
    <scope>NUCLEOTIDE SEQUENCE [LARGE SCALE GENOMIC DNA]</scope>
    <source>
        <strain evidence="1 2">LK2569</strain>
    </source>
</reference>
<dbReference type="InterPro" id="IPR036770">
    <property type="entry name" value="Ankyrin_rpt-contain_sf"/>
</dbReference>
<evidence type="ECO:0000313" key="2">
    <source>
        <dbReference type="Proteomes" id="UP001558353"/>
    </source>
</evidence>
<accession>A0ABV3UX32</accession>
<evidence type="ECO:0008006" key="3">
    <source>
        <dbReference type="Google" id="ProtNLM"/>
    </source>
</evidence>
<organism evidence="1 2">
    <name type="scientific">Corynebacterium xerosis</name>
    <dbReference type="NCBI Taxonomy" id="1725"/>
    <lineage>
        <taxon>Bacteria</taxon>
        <taxon>Bacillati</taxon>
        <taxon>Actinomycetota</taxon>
        <taxon>Actinomycetes</taxon>
        <taxon>Mycobacteriales</taxon>
        <taxon>Corynebacteriaceae</taxon>
        <taxon>Corynebacterium</taxon>
    </lineage>
</organism>
<evidence type="ECO:0000313" key="1">
    <source>
        <dbReference type="EMBL" id="MEX3529285.1"/>
    </source>
</evidence>
<dbReference type="Proteomes" id="UP001558353">
    <property type="component" value="Unassembled WGS sequence"/>
</dbReference>
<dbReference type="RefSeq" id="WP_368522767.1">
    <property type="nucleotide sequence ID" value="NZ_JAYWMA010000011.1"/>
</dbReference>